<proteinExistence type="predicted"/>
<dbReference type="SUPFAM" id="SSF56925">
    <property type="entry name" value="OMPA-like"/>
    <property type="match status" value="1"/>
</dbReference>
<keyword evidence="3" id="KW-1185">Reference proteome</keyword>
<dbReference type="Proteomes" id="UP000829476">
    <property type="component" value="Chromosome"/>
</dbReference>
<sequence>MKKLFFLGLLSIGFALTANAQEVSENALGLRLGDSDGFGAEISYQRAIGTNSNRLEFDLGWRDSNYWDAFKLTGLYQWVMPIEGRFNWYVGAGGGIGSVDFDHPEIDNDDDGAFIFASGDIGIEYNFNIPLLISLDFRPEVGLVGYNGFDDDFDFDIALGIRYQF</sequence>
<keyword evidence="1" id="KW-0732">Signal</keyword>
<dbReference type="Gene3D" id="2.40.160.20">
    <property type="match status" value="1"/>
</dbReference>
<evidence type="ECO:0000313" key="3">
    <source>
        <dbReference type="Proteomes" id="UP000829476"/>
    </source>
</evidence>
<feature type="chain" id="PRO_5047547626" description="Outer membrane protein beta-barrel domain-containing protein" evidence="1">
    <location>
        <begin position="21"/>
        <end position="165"/>
    </location>
</feature>
<gene>
    <name evidence="2" type="ORF">MQE36_13485</name>
</gene>
<name>A0ABY3YK72_9FLAO</name>
<accession>A0ABY3YK72</accession>
<reference evidence="2 3" key="1">
    <citation type="journal article" date="2018" name="Int. J. Syst. Evol. Microbiol.">
        <title>Zhouia spongiae sp. nov., isolated from a marine sponge.</title>
        <authorList>
            <person name="Zhuang L."/>
            <person name="Lin B."/>
            <person name="Qin F."/>
            <person name="Luo L."/>
        </authorList>
    </citation>
    <scope>NUCLEOTIDE SEQUENCE [LARGE SCALE GENOMIC DNA]</scope>
    <source>
        <strain evidence="2 3">HN-Y44</strain>
    </source>
</reference>
<evidence type="ECO:0000256" key="1">
    <source>
        <dbReference type="SAM" id="SignalP"/>
    </source>
</evidence>
<protein>
    <recommendedName>
        <fullName evidence="4">Outer membrane protein beta-barrel domain-containing protein</fullName>
    </recommendedName>
</protein>
<evidence type="ECO:0000313" key="2">
    <source>
        <dbReference type="EMBL" id="UNY98093.1"/>
    </source>
</evidence>
<dbReference type="RefSeq" id="WP_242936503.1">
    <property type="nucleotide sequence ID" value="NZ_CP094326.1"/>
</dbReference>
<evidence type="ECO:0008006" key="4">
    <source>
        <dbReference type="Google" id="ProtNLM"/>
    </source>
</evidence>
<organism evidence="2 3">
    <name type="scientific">Zhouia spongiae</name>
    <dbReference type="NCBI Taxonomy" id="2202721"/>
    <lineage>
        <taxon>Bacteria</taxon>
        <taxon>Pseudomonadati</taxon>
        <taxon>Bacteroidota</taxon>
        <taxon>Flavobacteriia</taxon>
        <taxon>Flavobacteriales</taxon>
        <taxon>Flavobacteriaceae</taxon>
        <taxon>Zhouia</taxon>
    </lineage>
</organism>
<dbReference type="EMBL" id="CP094326">
    <property type="protein sequence ID" value="UNY98093.1"/>
    <property type="molecule type" value="Genomic_DNA"/>
</dbReference>
<dbReference type="InterPro" id="IPR011250">
    <property type="entry name" value="OMP/PagP_B-barrel"/>
</dbReference>
<feature type="signal peptide" evidence="1">
    <location>
        <begin position="1"/>
        <end position="20"/>
    </location>
</feature>